<feature type="non-terminal residue" evidence="7">
    <location>
        <position position="1"/>
    </location>
</feature>
<evidence type="ECO:0000256" key="1">
    <source>
        <dbReference type="ARBA" id="ARBA00004496"/>
    </source>
</evidence>
<dbReference type="Gene3D" id="3.30.420.40">
    <property type="match status" value="3"/>
</dbReference>
<dbReference type="GO" id="GO:0005524">
    <property type="term" value="F:ATP binding"/>
    <property type="evidence" value="ECO:0007669"/>
    <property type="project" value="UniProtKB-KW"/>
</dbReference>
<dbReference type="AlphaFoldDB" id="A0A382U2F0"/>
<dbReference type="SUPFAM" id="SSF53067">
    <property type="entry name" value="Actin-like ATPase domain"/>
    <property type="match status" value="2"/>
</dbReference>
<keyword evidence="3" id="KW-0547">Nucleotide-binding</keyword>
<gene>
    <name evidence="7" type="ORF">METZ01_LOCUS381338</name>
</gene>
<dbReference type="InterPro" id="IPR004753">
    <property type="entry name" value="MreB"/>
</dbReference>
<accession>A0A382U2F0</accession>
<dbReference type="PANTHER" id="PTHR42749:SF1">
    <property type="entry name" value="CELL SHAPE-DETERMINING PROTEIN MREB"/>
    <property type="match status" value="1"/>
</dbReference>
<comment type="similarity">
    <text evidence="6">Belongs to the FtsA/MreB family.</text>
</comment>
<evidence type="ECO:0000313" key="7">
    <source>
        <dbReference type="EMBL" id="SVD28484.1"/>
    </source>
</evidence>
<keyword evidence="2" id="KW-0963">Cytoplasm</keyword>
<dbReference type="PANTHER" id="PTHR42749">
    <property type="entry name" value="CELL SHAPE-DETERMINING PROTEIN MREB"/>
    <property type="match status" value="1"/>
</dbReference>
<name>A0A382U2F0_9ZZZZ</name>
<dbReference type="GO" id="GO:0000902">
    <property type="term" value="P:cell morphogenesis"/>
    <property type="evidence" value="ECO:0007669"/>
    <property type="project" value="InterPro"/>
</dbReference>
<dbReference type="GO" id="GO:0008360">
    <property type="term" value="P:regulation of cell shape"/>
    <property type="evidence" value="ECO:0007669"/>
    <property type="project" value="UniProtKB-KW"/>
</dbReference>
<dbReference type="EMBL" id="UINC01141001">
    <property type="protein sequence ID" value="SVD28484.1"/>
    <property type="molecule type" value="Genomic_DNA"/>
</dbReference>
<keyword evidence="5" id="KW-0133">Cell shape</keyword>
<evidence type="ECO:0008006" key="8">
    <source>
        <dbReference type="Google" id="ProtNLM"/>
    </source>
</evidence>
<evidence type="ECO:0000256" key="4">
    <source>
        <dbReference type="ARBA" id="ARBA00022840"/>
    </source>
</evidence>
<evidence type="ECO:0000256" key="6">
    <source>
        <dbReference type="ARBA" id="ARBA00023458"/>
    </source>
</evidence>
<evidence type="ECO:0000256" key="3">
    <source>
        <dbReference type="ARBA" id="ARBA00022741"/>
    </source>
</evidence>
<evidence type="ECO:0000256" key="5">
    <source>
        <dbReference type="ARBA" id="ARBA00022960"/>
    </source>
</evidence>
<dbReference type="InterPro" id="IPR056546">
    <property type="entry name" value="MreB_MamK-like"/>
</dbReference>
<dbReference type="InterPro" id="IPR043129">
    <property type="entry name" value="ATPase_NBD"/>
</dbReference>
<organism evidence="7">
    <name type="scientific">marine metagenome</name>
    <dbReference type="NCBI Taxonomy" id="408172"/>
    <lineage>
        <taxon>unclassified sequences</taxon>
        <taxon>metagenomes</taxon>
        <taxon>ecological metagenomes</taxon>
    </lineage>
</organism>
<comment type="subcellular location">
    <subcellularLocation>
        <location evidence="1">Cytoplasm</location>
    </subcellularLocation>
</comment>
<proteinExistence type="inferred from homology"/>
<keyword evidence="4" id="KW-0067">ATP-binding</keyword>
<dbReference type="PRINTS" id="PR01652">
    <property type="entry name" value="SHAPEPROTEIN"/>
</dbReference>
<dbReference type="Pfam" id="PF06723">
    <property type="entry name" value="MreB_Mbl"/>
    <property type="match status" value="1"/>
</dbReference>
<dbReference type="GO" id="GO:0005737">
    <property type="term" value="C:cytoplasm"/>
    <property type="evidence" value="ECO:0007669"/>
    <property type="project" value="UniProtKB-SubCell"/>
</dbReference>
<sequence length="297" mass="31229">AVRAGIDLGTVNFLVCEKGRGIVINQPSVVAIHNRDDSVVAVGDEALELEGRTPGALKVLYPLQGGAIADYRMTTAMLAHFINSLRGNFNLVRPEIVVTVPAGVTTVEQRAVRDACEQAGARRPTHLIPEPLAAALGADVPVDLPRGSMIVNIGGGRTEAAVISLFGIVASESVRVGGKQIDESIQAFVRRKYKLSIGIRTAEEVKIAIGSALADLSPMQQAVRGRDTVSGLPKTVTLTSTEIATAIEEPLVAITQTVKNALSRTPPELAADILDRGIVLTGGGALLRNIEKLLTQA</sequence>
<reference evidence="7" key="1">
    <citation type="submission" date="2018-05" db="EMBL/GenBank/DDBJ databases">
        <authorList>
            <person name="Lanie J.A."/>
            <person name="Ng W.-L."/>
            <person name="Kazmierczak K.M."/>
            <person name="Andrzejewski T.M."/>
            <person name="Davidsen T.M."/>
            <person name="Wayne K.J."/>
            <person name="Tettelin H."/>
            <person name="Glass J.I."/>
            <person name="Rusch D."/>
            <person name="Podicherti R."/>
            <person name="Tsui H.-C.T."/>
            <person name="Winkler M.E."/>
        </authorList>
    </citation>
    <scope>NUCLEOTIDE SEQUENCE</scope>
</reference>
<dbReference type="CDD" id="cd10225">
    <property type="entry name" value="ASKHA_NBD_MreB-like"/>
    <property type="match status" value="1"/>
</dbReference>
<feature type="non-terminal residue" evidence="7">
    <location>
        <position position="297"/>
    </location>
</feature>
<dbReference type="HAMAP" id="MF_02207">
    <property type="entry name" value="MreB"/>
    <property type="match status" value="1"/>
</dbReference>
<protein>
    <recommendedName>
        <fullName evidence="8">Rod shape-determining protein</fullName>
    </recommendedName>
</protein>
<evidence type="ECO:0000256" key="2">
    <source>
        <dbReference type="ARBA" id="ARBA00022490"/>
    </source>
</evidence>
<dbReference type="NCBIfam" id="NF010539">
    <property type="entry name" value="PRK13927.1"/>
    <property type="match status" value="1"/>
</dbReference>